<evidence type="ECO:0000313" key="4">
    <source>
        <dbReference type="Proteomes" id="UP000219669"/>
    </source>
</evidence>
<evidence type="ECO:0000259" key="2">
    <source>
        <dbReference type="Pfam" id="PF06048"/>
    </source>
</evidence>
<dbReference type="AlphaFoldDB" id="A0A286EDC6"/>
<feature type="compositionally biased region" description="Polar residues" evidence="1">
    <location>
        <begin position="588"/>
        <end position="598"/>
    </location>
</feature>
<dbReference type="InterPro" id="IPR009270">
    <property type="entry name" value="DUF927"/>
</dbReference>
<sequence>MQTDIQNIINQSQNIMIDPDTIPTFELKPRTETRHNGVYFIDIQTDKQTGEIQEKTPIKISDHLRVIGIGQDESKAAYIVIEYRNKFTHHIQTTAIKQADIGTNKGWYDLQNMGVGVMSDRKSRERVANYLQFSGKQTQYQIRHTTGWKGENYFFPSGEIITPNDHERHKIIYMGDTSKANEYHISGSLNDWQTHIAHYAIGNSRLMLALGTAFAAPLLRGLNMENGGFHLFGDSRDGKSTAAYVGASVWGSRESKVSWNSTALAIINSACARNDCFMMLDEIGEQRDTRIVAQAAYSLGNGQNKGQAHKDGGNRPTINFKTLFFSTGEKPLDTYIKNGNPELWNAGQAVRLASIPSDTGKGYQAYDTIHHFATAAEFGDHLNDSTAQFYGTAGQAWIIALQSDPKHKQRIQAHMNAFLAKLPHDLNGQIRTVGKRFALVYAALELASEYGITGFQAGASLAPLLQCFHAWLDRNGMEKSETQQIIENAQDFFDLHAFSHRFADLDLLGDFERAGEHHAGFKERHGDDWIYWVVYAAFKHEIAQRFEPRKAVDVLAAAKWLIMGSDKKHYGAHQKNRKHMGGRRYMQFNGSTPPDRNE</sequence>
<dbReference type="Pfam" id="PF06048">
    <property type="entry name" value="DUF927"/>
    <property type="match status" value="1"/>
</dbReference>
<proteinExistence type="predicted"/>
<keyword evidence="4" id="KW-1185">Reference proteome</keyword>
<organism evidence="3 4">
    <name type="scientific">Alysiella filiformis DSM 16848</name>
    <dbReference type="NCBI Taxonomy" id="1120981"/>
    <lineage>
        <taxon>Bacteria</taxon>
        <taxon>Pseudomonadati</taxon>
        <taxon>Pseudomonadota</taxon>
        <taxon>Betaproteobacteria</taxon>
        <taxon>Neisseriales</taxon>
        <taxon>Neisseriaceae</taxon>
        <taxon>Alysiella</taxon>
    </lineage>
</organism>
<feature type="domain" description="DUF927" evidence="2">
    <location>
        <begin position="33"/>
        <end position="316"/>
    </location>
</feature>
<dbReference type="RefSeq" id="WP_097114480.1">
    <property type="nucleotide sequence ID" value="NZ_CP083931.1"/>
</dbReference>
<evidence type="ECO:0000256" key="1">
    <source>
        <dbReference type="SAM" id="MobiDB-lite"/>
    </source>
</evidence>
<protein>
    <submittedName>
        <fullName evidence="3">Putative DNA primase/helicase</fullName>
    </submittedName>
</protein>
<keyword evidence="3" id="KW-0378">Hydrolase</keyword>
<reference evidence="3 4" key="1">
    <citation type="submission" date="2017-09" db="EMBL/GenBank/DDBJ databases">
        <authorList>
            <person name="Ehlers B."/>
            <person name="Leendertz F.H."/>
        </authorList>
    </citation>
    <scope>NUCLEOTIDE SEQUENCE [LARGE SCALE GENOMIC DNA]</scope>
    <source>
        <strain evidence="3 4">DSM 16848</strain>
    </source>
</reference>
<evidence type="ECO:0000313" key="3">
    <source>
        <dbReference type="EMBL" id="SOD68917.1"/>
    </source>
</evidence>
<dbReference type="GO" id="GO:0004386">
    <property type="term" value="F:helicase activity"/>
    <property type="evidence" value="ECO:0007669"/>
    <property type="project" value="UniProtKB-KW"/>
</dbReference>
<dbReference type="EMBL" id="OCNF01000011">
    <property type="protein sequence ID" value="SOD68917.1"/>
    <property type="molecule type" value="Genomic_DNA"/>
</dbReference>
<feature type="compositionally biased region" description="Basic residues" evidence="1">
    <location>
        <begin position="572"/>
        <end position="582"/>
    </location>
</feature>
<dbReference type="Proteomes" id="UP000219669">
    <property type="component" value="Unassembled WGS sequence"/>
</dbReference>
<keyword evidence="3" id="KW-0547">Nucleotide-binding</keyword>
<name>A0A286EDC6_9NEIS</name>
<accession>A0A286EDC6</accession>
<keyword evidence="3" id="KW-0067">ATP-binding</keyword>
<dbReference type="OrthoDB" id="784829at2"/>
<gene>
    <name evidence="3" type="ORF">SAMN02746062_01451</name>
</gene>
<feature type="region of interest" description="Disordered" evidence="1">
    <location>
        <begin position="572"/>
        <end position="598"/>
    </location>
</feature>
<keyword evidence="3" id="KW-0347">Helicase</keyword>